<protein>
    <submittedName>
        <fullName evidence="2">Uncharacterized protein</fullName>
    </submittedName>
</protein>
<organism evidence="2">
    <name type="scientific">viral metagenome</name>
    <dbReference type="NCBI Taxonomy" id="1070528"/>
    <lineage>
        <taxon>unclassified sequences</taxon>
        <taxon>metagenomes</taxon>
        <taxon>organismal metagenomes</taxon>
    </lineage>
</organism>
<name>A0A6C0E487_9ZZZZ</name>
<evidence type="ECO:0000256" key="1">
    <source>
        <dbReference type="SAM" id="MobiDB-lite"/>
    </source>
</evidence>
<evidence type="ECO:0000313" key="2">
    <source>
        <dbReference type="EMBL" id="QHT23987.1"/>
    </source>
</evidence>
<reference evidence="2" key="1">
    <citation type="journal article" date="2020" name="Nature">
        <title>Giant virus diversity and host interactions through global metagenomics.</title>
        <authorList>
            <person name="Schulz F."/>
            <person name="Roux S."/>
            <person name="Paez-Espino D."/>
            <person name="Jungbluth S."/>
            <person name="Walsh D.A."/>
            <person name="Denef V.J."/>
            <person name="McMahon K.D."/>
            <person name="Konstantinidis K.T."/>
            <person name="Eloe-Fadrosh E.A."/>
            <person name="Kyrpides N.C."/>
            <person name="Woyke T."/>
        </authorList>
    </citation>
    <scope>NUCLEOTIDE SEQUENCE</scope>
    <source>
        <strain evidence="2">GVMAG-M-3300023179-132</strain>
    </source>
</reference>
<feature type="compositionally biased region" description="Basic residues" evidence="1">
    <location>
        <begin position="228"/>
        <end position="264"/>
    </location>
</feature>
<accession>A0A6C0E487</accession>
<proteinExistence type="predicted"/>
<dbReference type="AlphaFoldDB" id="A0A6C0E487"/>
<dbReference type="EMBL" id="MN739736">
    <property type="protein sequence ID" value="QHT23987.1"/>
    <property type="molecule type" value="Genomic_DNA"/>
</dbReference>
<sequence>MADPFNKLLDLALEILTIDFSRFTFDKNTEADLTQTEKDELTRMEEIMINTSRRIDEITQQINFGVGLDQNPPNAAVILRMCLLVSLEWGKRDRYPGYLEYSNAIYTRRRDLGTPIDPFRGDPRIFRYMQMKIYSCEFQYSRMRNLEFPILTDEQRRLLEIRMNEVVQEKNRRRKIAFLEGARQAGLEPIPPEWNPPGFDGIKYSKQSGLGDDVDDHITGFFEEGGKIKGKSKKRRSKTTKRKTTLHKKKKTRRKAKHQVFKTS</sequence>
<feature type="region of interest" description="Disordered" evidence="1">
    <location>
        <begin position="225"/>
        <end position="264"/>
    </location>
</feature>